<dbReference type="Gene3D" id="3.40.50.2300">
    <property type="match status" value="1"/>
</dbReference>
<dbReference type="PANTHER" id="PTHR43214:SF41">
    <property type="entry name" value="NITRATE_NITRITE RESPONSE REGULATOR PROTEIN NARP"/>
    <property type="match status" value="1"/>
</dbReference>
<evidence type="ECO:0000259" key="7">
    <source>
        <dbReference type="PROSITE" id="PS50110"/>
    </source>
</evidence>
<evidence type="ECO:0000256" key="5">
    <source>
        <dbReference type="PROSITE-ProRule" id="PRU00169"/>
    </source>
</evidence>
<dbReference type="PRINTS" id="PR00038">
    <property type="entry name" value="HTHLUXR"/>
</dbReference>
<dbReference type="Pfam" id="PF00196">
    <property type="entry name" value="GerE"/>
    <property type="match status" value="1"/>
</dbReference>
<dbReference type="SUPFAM" id="SSF46894">
    <property type="entry name" value="C-terminal effector domain of the bipartite response regulators"/>
    <property type="match status" value="1"/>
</dbReference>
<dbReference type="SMART" id="SM00421">
    <property type="entry name" value="HTH_LUXR"/>
    <property type="match status" value="1"/>
</dbReference>
<dbReference type="PROSITE" id="PS50043">
    <property type="entry name" value="HTH_LUXR_2"/>
    <property type="match status" value="1"/>
</dbReference>
<feature type="domain" description="HTH luxR-type" evidence="6">
    <location>
        <begin position="156"/>
        <end position="221"/>
    </location>
</feature>
<dbReference type="InterPro" id="IPR001789">
    <property type="entry name" value="Sig_transdc_resp-reg_receiver"/>
</dbReference>
<evidence type="ECO:0000256" key="4">
    <source>
        <dbReference type="ARBA" id="ARBA00023163"/>
    </source>
</evidence>
<evidence type="ECO:0000313" key="9">
    <source>
        <dbReference type="Proteomes" id="UP000772618"/>
    </source>
</evidence>
<evidence type="ECO:0000259" key="6">
    <source>
        <dbReference type="PROSITE" id="PS50043"/>
    </source>
</evidence>
<comment type="caution">
    <text evidence="8">The sequence shown here is derived from an EMBL/GenBank/DDBJ whole genome shotgun (WGS) entry which is preliminary data.</text>
</comment>
<protein>
    <submittedName>
        <fullName evidence="8">Response regulator transcription factor</fullName>
    </submittedName>
</protein>
<dbReference type="SUPFAM" id="SSF52172">
    <property type="entry name" value="CheY-like"/>
    <property type="match status" value="1"/>
</dbReference>
<gene>
    <name evidence="8" type="ORF">KK060_03120</name>
</gene>
<dbReference type="RefSeq" id="WP_254152056.1">
    <property type="nucleotide sequence ID" value="NZ_JAHESD010000004.1"/>
</dbReference>
<evidence type="ECO:0000256" key="3">
    <source>
        <dbReference type="ARBA" id="ARBA00023125"/>
    </source>
</evidence>
<dbReference type="InterPro" id="IPR000792">
    <property type="entry name" value="Tscrpt_reg_LuxR_C"/>
</dbReference>
<dbReference type="InterPro" id="IPR039420">
    <property type="entry name" value="WalR-like"/>
</dbReference>
<feature type="modified residue" description="4-aspartylphosphate" evidence="5">
    <location>
        <position position="57"/>
    </location>
</feature>
<dbReference type="PANTHER" id="PTHR43214">
    <property type="entry name" value="TWO-COMPONENT RESPONSE REGULATOR"/>
    <property type="match status" value="1"/>
</dbReference>
<accession>A0ABS5VLC1</accession>
<keyword evidence="9" id="KW-1185">Reference proteome</keyword>
<dbReference type="InterPro" id="IPR058245">
    <property type="entry name" value="NreC/VraR/RcsB-like_REC"/>
</dbReference>
<dbReference type="CDD" id="cd06170">
    <property type="entry name" value="LuxR_C_like"/>
    <property type="match status" value="1"/>
</dbReference>
<feature type="domain" description="Response regulatory" evidence="7">
    <location>
        <begin position="6"/>
        <end position="128"/>
    </location>
</feature>
<reference evidence="8 9" key="1">
    <citation type="submission" date="2021-05" db="EMBL/GenBank/DDBJ databases">
        <title>A Polyphasic approach of four new species of the genus Ohtaekwangia: Ohtaekwangia histidinii sp. nov., Ohtaekwangia cretensis sp. nov., Ohtaekwangia indiensis sp. nov., Ohtaekwangia reichenbachii sp. nov. from diverse environment.</title>
        <authorList>
            <person name="Octaviana S."/>
        </authorList>
    </citation>
    <scope>NUCLEOTIDE SEQUENCE [LARGE SCALE GENOMIC DNA]</scope>
    <source>
        <strain evidence="8 9">PWU20</strain>
    </source>
</reference>
<dbReference type="PROSITE" id="PS00622">
    <property type="entry name" value="HTH_LUXR_1"/>
    <property type="match status" value="1"/>
</dbReference>
<dbReference type="PROSITE" id="PS50110">
    <property type="entry name" value="RESPONSE_REGULATORY"/>
    <property type="match status" value="1"/>
</dbReference>
<sequence length="225" mass="25440">MPSRIKVFHLEDYTIMRDGIRFLLSQDKDMNLVGEAHQGEQFLKIVNTVDIDVLLLDIYLDSMEHLQTIDGFEICKRLQKIAPSIKVIAHSVYDDADRVATIFKAGALGFVSKKAGYAELIHAIKIVHSGKKYICQETSKKLKNLNQFLAGLEDTLESTEEFFSKREKEVLALLASGASSREIAKKLFITEKTVESHRKNLVQKAKVKNTVELITYASLRGLIKK</sequence>
<dbReference type="InterPro" id="IPR016032">
    <property type="entry name" value="Sig_transdc_resp-reg_C-effctor"/>
</dbReference>
<name>A0ABS5VLC1_9BACT</name>
<dbReference type="EMBL" id="JAHESD010000004">
    <property type="protein sequence ID" value="MBT1702252.1"/>
    <property type="molecule type" value="Genomic_DNA"/>
</dbReference>
<proteinExistence type="predicted"/>
<keyword evidence="2" id="KW-0805">Transcription regulation</keyword>
<dbReference type="InterPro" id="IPR011006">
    <property type="entry name" value="CheY-like_superfamily"/>
</dbReference>
<evidence type="ECO:0000313" key="8">
    <source>
        <dbReference type="EMBL" id="MBT1702252.1"/>
    </source>
</evidence>
<dbReference type="Proteomes" id="UP000772618">
    <property type="component" value="Unassembled WGS sequence"/>
</dbReference>
<organism evidence="8 9">
    <name type="scientific">Chryseosolibacter indicus</name>
    <dbReference type="NCBI Taxonomy" id="2782351"/>
    <lineage>
        <taxon>Bacteria</taxon>
        <taxon>Pseudomonadati</taxon>
        <taxon>Bacteroidota</taxon>
        <taxon>Cytophagia</taxon>
        <taxon>Cytophagales</taxon>
        <taxon>Chryseotaleaceae</taxon>
        <taxon>Chryseosolibacter</taxon>
    </lineage>
</organism>
<evidence type="ECO:0000256" key="2">
    <source>
        <dbReference type="ARBA" id="ARBA00023015"/>
    </source>
</evidence>
<evidence type="ECO:0000256" key="1">
    <source>
        <dbReference type="ARBA" id="ARBA00022553"/>
    </source>
</evidence>
<keyword evidence="3" id="KW-0238">DNA-binding</keyword>
<keyword evidence="1 5" id="KW-0597">Phosphoprotein</keyword>
<keyword evidence="4" id="KW-0804">Transcription</keyword>
<dbReference type="Pfam" id="PF00072">
    <property type="entry name" value="Response_reg"/>
    <property type="match status" value="1"/>
</dbReference>
<dbReference type="SMART" id="SM00448">
    <property type="entry name" value="REC"/>
    <property type="match status" value="1"/>
</dbReference>
<dbReference type="CDD" id="cd17535">
    <property type="entry name" value="REC_NarL-like"/>
    <property type="match status" value="1"/>
</dbReference>